<dbReference type="InterPro" id="IPR050188">
    <property type="entry name" value="RluA_PseudoU_synthase"/>
</dbReference>
<dbReference type="CDD" id="cd02869">
    <property type="entry name" value="PseudoU_synth_RluA_like"/>
    <property type="match status" value="1"/>
</dbReference>
<gene>
    <name evidence="7" type="ORF">ciss_22030</name>
</gene>
<reference evidence="8" key="1">
    <citation type="submission" date="2016-12" db="EMBL/GenBank/DDBJ databases">
        <title>Draft Genome Sequences od Carboxydothermus pertinax and islandicus, Hydrogenogenic Carboxydotrophic Bacteria.</title>
        <authorList>
            <person name="Fukuyama Y."/>
            <person name="Ohmae K."/>
            <person name="Yoneda Y."/>
            <person name="Yoshida T."/>
            <person name="Sako Y."/>
        </authorList>
    </citation>
    <scope>NUCLEOTIDE SEQUENCE [LARGE SCALE GENOMIC DNA]</scope>
    <source>
        <strain evidence="8">SET</strain>
    </source>
</reference>
<dbReference type="InterPro" id="IPR006225">
    <property type="entry name" value="PsdUridine_synth_RluC/D"/>
</dbReference>
<dbReference type="STRING" id="661089.ciss_22030"/>
<dbReference type="GO" id="GO:0003723">
    <property type="term" value="F:RNA binding"/>
    <property type="evidence" value="ECO:0007669"/>
    <property type="project" value="UniProtKB-KW"/>
</dbReference>
<feature type="active site" evidence="3">
    <location>
        <position position="133"/>
    </location>
</feature>
<dbReference type="NCBIfam" id="TIGR00005">
    <property type="entry name" value="rluA_subfam"/>
    <property type="match status" value="1"/>
</dbReference>
<dbReference type="PROSITE" id="PS01129">
    <property type="entry name" value="PSI_RLU"/>
    <property type="match status" value="1"/>
</dbReference>
<dbReference type="PANTHER" id="PTHR21600:SF35">
    <property type="entry name" value="PSEUDOURIDINE SYNTHASE"/>
    <property type="match status" value="1"/>
</dbReference>
<sequence length="301" mass="33749">MEITLPVPSEFIGKTIFQFLKELGISKRQLRKLKLQEAVFLNNQPAPLNYQLKTTGNLVIKLPQVKLSSIQTPELPLQVLYEDNFLLVVNKPAGILAHPVKNHPAPSLQELTYSYYLKNNKVFEGYYPIYRLDRNTTGAMLIAKFSLIAELLNKSLRSKKIKKSYLALVEGQITKKSGLINLPLGLAEGSIIKRSITPEGKPACTKYETLKLFTSNTLLKVEILTGRTHQIRAHFAGIGHPLVGDDLYGSKTNIMNRQALHLYSLSFLHPVTGKEIKLISPLPDDFKEALITLKKASGEQF</sequence>
<evidence type="ECO:0000256" key="3">
    <source>
        <dbReference type="PIRSR" id="PIRSR606225-1"/>
    </source>
</evidence>
<dbReference type="GO" id="GO:0140098">
    <property type="term" value="F:catalytic activity, acting on RNA"/>
    <property type="evidence" value="ECO:0007669"/>
    <property type="project" value="UniProtKB-ARBA"/>
</dbReference>
<dbReference type="SUPFAM" id="SSF55120">
    <property type="entry name" value="Pseudouridine synthase"/>
    <property type="match status" value="1"/>
</dbReference>
<accession>A0A1L8D521</accession>
<comment type="similarity">
    <text evidence="2 5">Belongs to the pseudouridine synthase RluA family.</text>
</comment>
<evidence type="ECO:0000256" key="5">
    <source>
        <dbReference type="RuleBase" id="RU362028"/>
    </source>
</evidence>
<dbReference type="EMBL" id="BDJL01000132">
    <property type="protein sequence ID" value="GAV26270.1"/>
    <property type="molecule type" value="Genomic_DNA"/>
</dbReference>
<name>A0A1L8D521_9THEO</name>
<dbReference type="InterPro" id="IPR006224">
    <property type="entry name" value="PsdUridine_synth_RluA-like_CS"/>
</dbReference>
<dbReference type="AlphaFoldDB" id="A0A1L8D521"/>
<keyword evidence="5" id="KW-0413">Isomerase</keyword>
<comment type="catalytic activity">
    <reaction evidence="1 5">
        <text>a uridine in RNA = a pseudouridine in RNA</text>
        <dbReference type="Rhea" id="RHEA:48348"/>
        <dbReference type="Rhea" id="RHEA-COMP:12068"/>
        <dbReference type="Rhea" id="RHEA-COMP:12069"/>
        <dbReference type="ChEBI" id="CHEBI:65314"/>
        <dbReference type="ChEBI" id="CHEBI:65315"/>
    </reaction>
</comment>
<keyword evidence="8" id="KW-1185">Reference proteome</keyword>
<evidence type="ECO:0000259" key="6">
    <source>
        <dbReference type="Pfam" id="PF00849"/>
    </source>
</evidence>
<dbReference type="PANTHER" id="PTHR21600">
    <property type="entry name" value="MITOCHONDRIAL RNA PSEUDOURIDINE SYNTHASE"/>
    <property type="match status" value="1"/>
</dbReference>
<organism evidence="7 8">
    <name type="scientific">Carboxydothermus islandicus</name>
    <dbReference type="NCBI Taxonomy" id="661089"/>
    <lineage>
        <taxon>Bacteria</taxon>
        <taxon>Bacillati</taxon>
        <taxon>Bacillota</taxon>
        <taxon>Clostridia</taxon>
        <taxon>Thermoanaerobacterales</taxon>
        <taxon>Thermoanaerobacteraceae</taxon>
        <taxon>Carboxydothermus</taxon>
    </lineage>
</organism>
<dbReference type="InterPro" id="IPR020103">
    <property type="entry name" value="PsdUridine_synth_cat_dom_sf"/>
</dbReference>
<keyword evidence="4" id="KW-0694">RNA-binding</keyword>
<dbReference type="RefSeq" id="WP_075866438.1">
    <property type="nucleotide sequence ID" value="NZ_BDJL01000132.1"/>
</dbReference>
<dbReference type="InterPro" id="IPR006145">
    <property type="entry name" value="PsdUridine_synth_RsuA/RluA"/>
</dbReference>
<dbReference type="GO" id="GO:0009982">
    <property type="term" value="F:pseudouridine synthase activity"/>
    <property type="evidence" value="ECO:0007669"/>
    <property type="project" value="InterPro"/>
</dbReference>
<evidence type="ECO:0000313" key="7">
    <source>
        <dbReference type="EMBL" id="GAV26270.1"/>
    </source>
</evidence>
<protein>
    <recommendedName>
        <fullName evidence="5">Pseudouridine synthase</fullName>
        <ecNumber evidence="5">5.4.99.-</ecNumber>
    </recommendedName>
</protein>
<feature type="domain" description="Pseudouridine synthase RsuA/RluA-like" evidence="6">
    <location>
        <begin position="86"/>
        <end position="236"/>
    </location>
</feature>
<proteinExistence type="inferred from homology"/>
<evidence type="ECO:0000256" key="4">
    <source>
        <dbReference type="PROSITE-ProRule" id="PRU00182"/>
    </source>
</evidence>
<dbReference type="Gene3D" id="3.30.2350.10">
    <property type="entry name" value="Pseudouridine synthase"/>
    <property type="match status" value="1"/>
</dbReference>
<evidence type="ECO:0000313" key="8">
    <source>
        <dbReference type="Proteomes" id="UP000187338"/>
    </source>
</evidence>
<comment type="function">
    <text evidence="5">Responsible for synthesis of pseudouridine from uracil.</text>
</comment>
<evidence type="ECO:0000256" key="1">
    <source>
        <dbReference type="ARBA" id="ARBA00000073"/>
    </source>
</evidence>
<dbReference type="GO" id="GO:0000455">
    <property type="term" value="P:enzyme-directed rRNA pseudouridine synthesis"/>
    <property type="evidence" value="ECO:0007669"/>
    <property type="project" value="TreeGrafter"/>
</dbReference>
<comment type="caution">
    <text evidence="7">The sequence shown here is derived from an EMBL/GenBank/DDBJ whole genome shotgun (WGS) entry which is preliminary data.</text>
</comment>
<dbReference type="Proteomes" id="UP000187338">
    <property type="component" value="Unassembled WGS sequence"/>
</dbReference>
<evidence type="ECO:0000256" key="2">
    <source>
        <dbReference type="ARBA" id="ARBA00010876"/>
    </source>
</evidence>
<dbReference type="EC" id="5.4.99.-" evidence="5"/>
<dbReference type="PROSITE" id="PS50889">
    <property type="entry name" value="S4"/>
    <property type="match status" value="1"/>
</dbReference>
<dbReference type="OrthoDB" id="9807829at2"/>
<dbReference type="Pfam" id="PF00849">
    <property type="entry name" value="PseudoU_synth_2"/>
    <property type="match status" value="1"/>
</dbReference>